<dbReference type="GO" id="GO:0007131">
    <property type="term" value="P:reciprocal meiotic recombination"/>
    <property type="evidence" value="ECO:0007669"/>
    <property type="project" value="InterPro"/>
</dbReference>
<evidence type="ECO:0000256" key="3">
    <source>
        <dbReference type="ARBA" id="ARBA00022833"/>
    </source>
</evidence>
<evidence type="ECO:0000256" key="6">
    <source>
        <dbReference type="SAM" id="MobiDB-lite"/>
    </source>
</evidence>
<dbReference type="AlphaFoldDB" id="A0A7E4WBN8"/>
<dbReference type="Proteomes" id="UP000492821">
    <property type="component" value="Unassembled WGS sequence"/>
</dbReference>
<dbReference type="PANTHER" id="PTHR22663">
    <property type="entry name" value="RING FINGER PROTEIN NARYA-RELATED"/>
    <property type="match status" value="1"/>
</dbReference>
<evidence type="ECO:0000313" key="9">
    <source>
        <dbReference type="WBParaSite" id="Pan_g9282.t2"/>
    </source>
</evidence>
<keyword evidence="8" id="KW-1185">Reference proteome</keyword>
<protein>
    <submittedName>
        <fullName evidence="9">RING-type domain-containing protein</fullName>
    </submittedName>
</protein>
<dbReference type="InterPro" id="IPR042123">
    <property type="entry name" value="Zip3/RNF212-like"/>
</dbReference>
<keyword evidence="4" id="KW-0469">Meiosis</keyword>
<organism evidence="8 9">
    <name type="scientific">Panagrellus redivivus</name>
    <name type="common">Microworm</name>
    <dbReference type="NCBI Taxonomy" id="6233"/>
    <lineage>
        <taxon>Eukaryota</taxon>
        <taxon>Metazoa</taxon>
        <taxon>Ecdysozoa</taxon>
        <taxon>Nematoda</taxon>
        <taxon>Chromadorea</taxon>
        <taxon>Rhabditida</taxon>
        <taxon>Tylenchina</taxon>
        <taxon>Panagrolaimomorpha</taxon>
        <taxon>Panagrolaimoidea</taxon>
        <taxon>Panagrolaimidae</taxon>
        <taxon>Panagrellus</taxon>
    </lineage>
</organism>
<accession>A0A7E4WBN8</accession>
<evidence type="ECO:0000256" key="2">
    <source>
        <dbReference type="ARBA" id="ARBA00022771"/>
    </source>
</evidence>
<feature type="region of interest" description="Disordered" evidence="6">
    <location>
        <begin position="267"/>
        <end position="292"/>
    </location>
</feature>
<evidence type="ECO:0000256" key="1">
    <source>
        <dbReference type="ARBA" id="ARBA00022723"/>
    </source>
</evidence>
<dbReference type="PROSITE" id="PS00518">
    <property type="entry name" value="ZF_RING_1"/>
    <property type="match status" value="1"/>
</dbReference>
<keyword evidence="1" id="KW-0479">Metal-binding</keyword>
<dbReference type="WBParaSite" id="Pan_g9282.t2">
    <property type="protein sequence ID" value="Pan_g9282.t2"/>
    <property type="gene ID" value="Pan_g9282"/>
</dbReference>
<evidence type="ECO:0000256" key="4">
    <source>
        <dbReference type="ARBA" id="ARBA00023254"/>
    </source>
</evidence>
<dbReference type="Pfam" id="PF14634">
    <property type="entry name" value="zf-RING_5"/>
    <property type="match status" value="1"/>
</dbReference>
<dbReference type="GO" id="GO:0019789">
    <property type="term" value="F:SUMO transferase activity"/>
    <property type="evidence" value="ECO:0007669"/>
    <property type="project" value="InterPro"/>
</dbReference>
<dbReference type="GO" id="GO:0008270">
    <property type="term" value="F:zinc ion binding"/>
    <property type="evidence" value="ECO:0007669"/>
    <property type="project" value="UniProtKB-KW"/>
</dbReference>
<name>A0A7E4WBN8_PANRE</name>
<dbReference type="PANTHER" id="PTHR22663:SF17">
    <property type="entry name" value="RING FINGER PROTEIN NARYA-RELATED"/>
    <property type="match status" value="1"/>
</dbReference>
<feature type="domain" description="RING-type" evidence="7">
    <location>
        <begin position="6"/>
        <end position="53"/>
    </location>
</feature>
<evidence type="ECO:0000259" key="7">
    <source>
        <dbReference type="PROSITE" id="PS50089"/>
    </source>
</evidence>
<feature type="compositionally biased region" description="Basic residues" evidence="6">
    <location>
        <begin position="279"/>
        <end position="292"/>
    </location>
</feature>
<feature type="region of interest" description="Disordered" evidence="6">
    <location>
        <begin position="170"/>
        <end position="196"/>
    </location>
</feature>
<keyword evidence="3" id="KW-0862">Zinc</keyword>
<dbReference type="GO" id="GO:0007129">
    <property type="term" value="P:homologous chromosome pairing at meiosis"/>
    <property type="evidence" value="ECO:0007669"/>
    <property type="project" value="TreeGrafter"/>
</dbReference>
<dbReference type="PROSITE" id="PS50089">
    <property type="entry name" value="ZF_RING_2"/>
    <property type="match status" value="1"/>
</dbReference>
<keyword evidence="2 5" id="KW-0863">Zinc-finger</keyword>
<reference evidence="8" key="1">
    <citation type="journal article" date="2013" name="Genetics">
        <title>The draft genome and transcriptome of Panagrellus redivivus are shaped by the harsh demands of a free-living lifestyle.</title>
        <authorList>
            <person name="Srinivasan J."/>
            <person name="Dillman A.R."/>
            <person name="Macchietto M.G."/>
            <person name="Heikkinen L."/>
            <person name="Lakso M."/>
            <person name="Fracchia K.M."/>
            <person name="Antoshechkin I."/>
            <person name="Mortazavi A."/>
            <person name="Wong G."/>
            <person name="Sternberg P.W."/>
        </authorList>
    </citation>
    <scope>NUCLEOTIDE SEQUENCE [LARGE SCALE GENOMIC DNA]</scope>
    <source>
        <strain evidence="8">MT8872</strain>
    </source>
</reference>
<sequence>MDWVHCNNCSKKPSANIAFFVSACGHVVCSKCISKTAESPSPPISNEKCRVCHVDTVLLEINRSLRPDVQVLFQNPRTLAVKYMNTLKGVMDFQEKQRARLHKLESEQLQKTVKCAREMNTMLKKKTANEKQLSTENKDLKERLDAMERDMANMARDVAKKNDEIEKLRRNAAASSKTPGSHPQKKYPSLNGDTPMQPLSFRDVSHSTPMDMFMNRRKTLNTHESAPAHDNLFSLNDSILSADGIAFGACSTAMATPDILGISKRPTARHSSEFTPKSPHSRKKITTNRRIF</sequence>
<dbReference type="InterPro" id="IPR001841">
    <property type="entry name" value="Znf_RING"/>
</dbReference>
<dbReference type="GO" id="GO:0016925">
    <property type="term" value="P:protein sumoylation"/>
    <property type="evidence" value="ECO:0007669"/>
    <property type="project" value="TreeGrafter"/>
</dbReference>
<evidence type="ECO:0000313" key="8">
    <source>
        <dbReference type="Proteomes" id="UP000492821"/>
    </source>
</evidence>
<evidence type="ECO:0000256" key="5">
    <source>
        <dbReference type="PROSITE-ProRule" id="PRU00175"/>
    </source>
</evidence>
<dbReference type="GO" id="GO:0000795">
    <property type="term" value="C:synaptonemal complex"/>
    <property type="evidence" value="ECO:0007669"/>
    <property type="project" value="InterPro"/>
</dbReference>
<dbReference type="InterPro" id="IPR017907">
    <property type="entry name" value="Znf_RING_CS"/>
</dbReference>
<reference evidence="9" key="2">
    <citation type="submission" date="2020-10" db="UniProtKB">
        <authorList>
            <consortium name="WormBaseParasite"/>
        </authorList>
    </citation>
    <scope>IDENTIFICATION</scope>
</reference>
<proteinExistence type="predicted"/>